<feature type="transmembrane region" description="Helical" evidence="1">
    <location>
        <begin position="42"/>
        <end position="58"/>
    </location>
</feature>
<name>A0AAP5I589_9CYAN</name>
<dbReference type="EMBL" id="JAALHA020000004">
    <property type="protein sequence ID" value="MDR9895283.1"/>
    <property type="molecule type" value="Genomic_DNA"/>
</dbReference>
<keyword evidence="1" id="KW-0472">Membrane</keyword>
<keyword evidence="1" id="KW-0812">Transmembrane</keyword>
<comment type="caution">
    <text evidence="2">The sequence shown here is derived from an EMBL/GenBank/DDBJ whole genome shotgun (WGS) entry which is preliminary data.</text>
</comment>
<reference evidence="3" key="1">
    <citation type="journal article" date="2021" name="Science">
        <title>Hunting the eagle killer: A cyanobacterial neurotoxin causes vacuolar myelinopathy.</title>
        <authorList>
            <person name="Breinlinger S."/>
            <person name="Phillips T.J."/>
            <person name="Haram B.N."/>
            <person name="Mares J."/>
            <person name="Martinez Yerena J.A."/>
            <person name="Hrouzek P."/>
            <person name="Sobotka R."/>
            <person name="Henderson W.M."/>
            <person name="Schmieder P."/>
            <person name="Williams S.M."/>
            <person name="Lauderdale J.D."/>
            <person name="Wilde H.D."/>
            <person name="Gerrin W."/>
            <person name="Kust A."/>
            <person name="Washington J.W."/>
            <person name="Wagner C."/>
            <person name="Geier B."/>
            <person name="Liebeke M."/>
            <person name="Enke H."/>
            <person name="Niedermeyer T.H.J."/>
            <person name="Wilde S.B."/>
        </authorList>
    </citation>
    <scope>NUCLEOTIDE SEQUENCE [LARGE SCALE GENOMIC DNA]</scope>
    <source>
        <strain evidence="3">Thurmond2011</strain>
    </source>
</reference>
<evidence type="ECO:0000256" key="1">
    <source>
        <dbReference type="SAM" id="Phobius"/>
    </source>
</evidence>
<keyword evidence="3" id="KW-1185">Reference proteome</keyword>
<sequence>MTIDYIMSVWNNIIEVKTSQEPEFRSQNSGVRRKNTGLKPRLVVILVVIKLGIGKLSIKHHPFMGSLF</sequence>
<protein>
    <submittedName>
        <fullName evidence="2">Uncharacterized protein</fullName>
    </submittedName>
</protein>
<dbReference type="Proteomes" id="UP000667802">
    <property type="component" value="Unassembled WGS sequence"/>
</dbReference>
<evidence type="ECO:0000313" key="2">
    <source>
        <dbReference type="EMBL" id="MDR9895283.1"/>
    </source>
</evidence>
<accession>A0AAP5I589</accession>
<dbReference type="RefSeq" id="WP_208341193.1">
    <property type="nucleotide sequence ID" value="NZ_CAWQFN010000815.1"/>
</dbReference>
<dbReference type="AlphaFoldDB" id="A0AAP5I589"/>
<evidence type="ECO:0000313" key="3">
    <source>
        <dbReference type="Proteomes" id="UP000667802"/>
    </source>
</evidence>
<organism evidence="2 3">
    <name type="scientific">Aetokthonos hydrillicola Thurmond2011</name>
    <dbReference type="NCBI Taxonomy" id="2712845"/>
    <lineage>
        <taxon>Bacteria</taxon>
        <taxon>Bacillati</taxon>
        <taxon>Cyanobacteriota</taxon>
        <taxon>Cyanophyceae</taxon>
        <taxon>Nostocales</taxon>
        <taxon>Hapalosiphonaceae</taxon>
        <taxon>Aetokthonos</taxon>
    </lineage>
</organism>
<keyword evidence="1" id="KW-1133">Transmembrane helix</keyword>
<proteinExistence type="predicted"/>
<gene>
    <name evidence="2" type="ORF">G7B40_012000</name>
</gene>